<dbReference type="PROSITE" id="PS51379">
    <property type="entry name" value="4FE4S_FER_2"/>
    <property type="match status" value="2"/>
</dbReference>
<gene>
    <name evidence="6" type="ORF">HPP92_016363</name>
</gene>
<dbReference type="Proteomes" id="UP000639772">
    <property type="component" value="Unassembled WGS sequence"/>
</dbReference>
<evidence type="ECO:0000313" key="7">
    <source>
        <dbReference type="Proteomes" id="UP000639772"/>
    </source>
</evidence>
<evidence type="ECO:0000256" key="1">
    <source>
        <dbReference type="ARBA" id="ARBA00022485"/>
    </source>
</evidence>
<dbReference type="AlphaFoldDB" id="A0A835US01"/>
<dbReference type="SUPFAM" id="SSF54862">
    <property type="entry name" value="4Fe-4S ferredoxins"/>
    <property type="match status" value="1"/>
</dbReference>
<dbReference type="Gene3D" id="3.30.70.20">
    <property type="match status" value="1"/>
</dbReference>
<organism evidence="6 7">
    <name type="scientific">Vanilla planifolia</name>
    <name type="common">Vanilla</name>
    <dbReference type="NCBI Taxonomy" id="51239"/>
    <lineage>
        <taxon>Eukaryota</taxon>
        <taxon>Viridiplantae</taxon>
        <taxon>Streptophyta</taxon>
        <taxon>Embryophyta</taxon>
        <taxon>Tracheophyta</taxon>
        <taxon>Spermatophyta</taxon>
        <taxon>Magnoliopsida</taxon>
        <taxon>Liliopsida</taxon>
        <taxon>Asparagales</taxon>
        <taxon>Orchidaceae</taxon>
        <taxon>Vanilloideae</taxon>
        <taxon>Vanilleae</taxon>
        <taxon>Vanilla</taxon>
    </lineage>
</organism>
<keyword evidence="1" id="KW-0004">4Fe-4S</keyword>
<evidence type="ECO:0000259" key="5">
    <source>
        <dbReference type="PROSITE" id="PS51379"/>
    </source>
</evidence>
<feature type="domain" description="4Fe-4S ferredoxin-type" evidence="5">
    <location>
        <begin position="1"/>
        <end position="32"/>
    </location>
</feature>
<comment type="caution">
    <text evidence="6">The sequence shown here is derived from an EMBL/GenBank/DDBJ whole genome shotgun (WGS) entry which is preliminary data.</text>
</comment>
<dbReference type="Pfam" id="PF25160">
    <property type="entry name" value="LdpA_Fe-S-bd"/>
    <property type="match status" value="1"/>
</dbReference>
<dbReference type="OrthoDB" id="204405at2759"/>
<name>A0A835US01_VANPL</name>
<protein>
    <recommendedName>
        <fullName evidence="5">4Fe-4S ferredoxin-type domain-containing protein</fullName>
    </recommendedName>
</protein>
<proteinExistence type="predicted"/>
<dbReference type="InterPro" id="IPR017896">
    <property type="entry name" value="4Fe4S_Fe-S-bd"/>
</dbReference>
<evidence type="ECO:0000256" key="4">
    <source>
        <dbReference type="ARBA" id="ARBA00023014"/>
    </source>
</evidence>
<sequence length="365" mass="40350">MVIAFDPEDCPPDCSRPCEKVCPANAILLEELSTGDQSPCNSNASSKLQGGVVTERCYGCGRCFPVCPYDKIRAKAYIRDSISTCELLKRDDVDAMEIHTTGRRIDLFEELWHSLGNSINYVKLVAVSLPDMGNLTFSTMNTVYSIMKSRLGYNLWQLDGRPMSGDIGRGATREAISFAVRLGGMKERPHGFYQLAGGTNSHTVDGLKKLGLFQAMSHGKSSVDDVDDSEKAIIGGIAYGGYARKIVGQVLDKLPTQHNCVLIEDYPEYLMEALTKALTLLHPRSADPLRSSPLRVANGRAQRSPSTSFLHRLIPHRRLAIVIRQRLKEMGSAVSQGGLKHLLRMFHVRILVMGGQEEPPYWPGE</sequence>
<dbReference type="InterPro" id="IPR017900">
    <property type="entry name" value="4Fe4S_Fe_S_CS"/>
</dbReference>
<evidence type="ECO:0000256" key="2">
    <source>
        <dbReference type="ARBA" id="ARBA00022723"/>
    </source>
</evidence>
<dbReference type="Pfam" id="PF12617">
    <property type="entry name" value="LdpA_C"/>
    <property type="match status" value="1"/>
</dbReference>
<dbReference type="InterPro" id="IPR057431">
    <property type="entry name" value="LdpA_Fe-S-bd"/>
</dbReference>
<keyword evidence="3" id="KW-0408">Iron</keyword>
<keyword evidence="2" id="KW-0479">Metal-binding</keyword>
<dbReference type="GO" id="GO:0051539">
    <property type="term" value="F:4 iron, 4 sulfur cluster binding"/>
    <property type="evidence" value="ECO:0007669"/>
    <property type="project" value="UniProtKB-KW"/>
</dbReference>
<evidence type="ECO:0000256" key="3">
    <source>
        <dbReference type="ARBA" id="ARBA00023004"/>
    </source>
</evidence>
<dbReference type="PANTHER" id="PTHR24960">
    <property type="entry name" value="PHOTOSYSTEM I IRON-SULFUR CENTER-RELATED"/>
    <property type="match status" value="1"/>
</dbReference>
<accession>A0A835US01</accession>
<dbReference type="PANTHER" id="PTHR24960:SF79">
    <property type="entry name" value="PHOTOSYSTEM I IRON-SULFUR CENTER"/>
    <property type="match status" value="1"/>
</dbReference>
<dbReference type="InterPro" id="IPR021039">
    <property type="entry name" value="Fe-S-bd_prot_LdpA_C"/>
</dbReference>
<feature type="domain" description="4Fe-4S ferredoxin-type" evidence="5">
    <location>
        <begin position="48"/>
        <end position="77"/>
    </location>
</feature>
<dbReference type="InterPro" id="IPR050157">
    <property type="entry name" value="PSI_iron-sulfur_center"/>
</dbReference>
<dbReference type="GO" id="GO:0046872">
    <property type="term" value="F:metal ion binding"/>
    <property type="evidence" value="ECO:0007669"/>
    <property type="project" value="UniProtKB-KW"/>
</dbReference>
<reference evidence="6 7" key="1">
    <citation type="journal article" date="2020" name="Nat. Food">
        <title>A phased Vanilla planifolia genome enables genetic improvement of flavour and production.</title>
        <authorList>
            <person name="Hasing T."/>
            <person name="Tang H."/>
            <person name="Brym M."/>
            <person name="Khazi F."/>
            <person name="Huang T."/>
            <person name="Chambers A.H."/>
        </authorList>
    </citation>
    <scope>NUCLEOTIDE SEQUENCE [LARGE SCALE GENOMIC DNA]</scope>
    <source>
        <tissue evidence="6">Leaf</tissue>
    </source>
</reference>
<dbReference type="EMBL" id="JADCNM010000008">
    <property type="protein sequence ID" value="KAG0471817.1"/>
    <property type="molecule type" value="Genomic_DNA"/>
</dbReference>
<keyword evidence="4" id="KW-0411">Iron-sulfur</keyword>
<dbReference type="PROSITE" id="PS00198">
    <property type="entry name" value="4FE4S_FER_1"/>
    <property type="match status" value="1"/>
</dbReference>
<evidence type="ECO:0000313" key="6">
    <source>
        <dbReference type="EMBL" id="KAG0471817.1"/>
    </source>
</evidence>